<gene>
    <name evidence="4" type="primary">rplO</name>
    <name evidence="8" type="ORF">E6K76_11415</name>
</gene>
<dbReference type="GO" id="GO:0022625">
    <property type="term" value="C:cytosolic large ribosomal subunit"/>
    <property type="evidence" value="ECO:0007669"/>
    <property type="project" value="TreeGrafter"/>
</dbReference>
<keyword evidence="2 4" id="KW-0689">Ribosomal protein</keyword>
<evidence type="ECO:0000256" key="2">
    <source>
        <dbReference type="ARBA" id="ARBA00022980"/>
    </source>
</evidence>
<dbReference type="PROSITE" id="PS00475">
    <property type="entry name" value="RIBOSOMAL_L15"/>
    <property type="match status" value="1"/>
</dbReference>
<keyword evidence="4" id="KW-0694">RNA-binding</keyword>
<evidence type="ECO:0000256" key="3">
    <source>
        <dbReference type="ARBA" id="ARBA00023274"/>
    </source>
</evidence>
<dbReference type="NCBIfam" id="TIGR01071">
    <property type="entry name" value="rplO_bact"/>
    <property type="match status" value="1"/>
</dbReference>
<dbReference type="SUPFAM" id="SSF52080">
    <property type="entry name" value="Ribosomal proteins L15p and L18e"/>
    <property type="match status" value="1"/>
</dbReference>
<organism evidence="8 9">
    <name type="scientific">Eiseniibacteriota bacterium</name>
    <dbReference type="NCBI Taxonomy" id="2212470"/>
    <lineage>
        <taxon>Bacteria</taxon>
        <taxon>Candidatus Eiseniibacteriota</taxon>
    </lineage>
</organism>
<dbReference type="Pfam" id="PF00828">
    <property type="entry name" value="Ribosomal_L27A"/>
    <property type="match status" value="1"/>
</dbReference>
<comment type="similarity">
    <text evidence="1 4 5">Belongs to the universal ribosomal protein uL15 family.</text>
</comment>
<evidence type="ECO:0000259" key="7">
    <source>
        <dbReference type="Pfam" id="PF00828"/>
    </source>
</evidence>
<dbReference type="InterPro" id="IPR005749">
    <property type="entry name" value="Ribosomal_uL15_bac-type"/>
</dbReference>
<protein>
    <recommendedName>
        <fullName evidence="4">Large ribosomal subunit protein uL15</fullName>
    </recommendedName>
</protein>
<evidence type="ECO:0000313" key="9">
    <source>
        <dbReference type="Proteomes" id="UP000316852"/>
    </source>
</evidence>
<dbReference type="InterPro" id="IPR001196">
    <property type="entry name" value="Ribosomal_uL15_CS"/>
</dbReference>
<dbReference type="GO" id="GO:0003735">
    <property type="term" value="F:structural constituent of ribosome"/>
    <property type="evidence" value="ECO:0007669"/>
    <property type="project" value="InterPro"/>
</dbReference>
<dbReference type="InterPro" id="IPR021131">
    <property type="entry name" value="Ribosomal_uL15/eL18"/>
</dbReference>
<dbReference type="PANTHER" id="PTHR12934:SF11">
    <property type="entry name" value="LARGE RIBOSOMAL SUBUNIT PROTEIN UL15M"/>
    <property type="match status" value="1"/>
</dbReference>
<dbReference type="Proteomes" id="UP000316852">
    <property type="component" value="Unassembled WGS sequence"/>
</dbReference>
<evidence type="ECO:0000256" key="4">
    <source>
        <dbReference type="HAMAP-Rule" id="MF_01341"/>
    </source>
</evidence>
<feature type="domain" description="Large ribosomal subunit protein uL15/eL18" evidence="7">
    <location>
        <begin position="79"/>
        <end position="146"/>
    </location>
</feature>
<sequence>MKVGQLKPARGATRAKKRRGLGPASGLGGTAGRGHKGQRARAGKGSKVPRWFEGGQMPIQRRVPKRGFVNPTRVSYQAVNVGSLERFAAGEAVNRESLTAKRLIDRGDRPVKLLGEGEVKAAFQITVDAASATARAKIEAAGGTITLPAPKARRARGERKTRTGG</sequence>
<dbReference type="GO" id="GO:0006412">
    <property type="term" value="P:translation"/>
    <property type="evidence" value="ECO:0007669"/>
    <property type="project" value="UniProtKB-UniRule"/>
</dbReference>
<comment type="caution">
    <text evidence="8">The sequence shown here is derived from an EMBL/GenBank/DDBJ whole genome shotgun (WGS) entry which is preliminary data.</text>
</comment>
<feature type="compositionally biased region" description="Basic residues" evidence="6">
    <location>
        <begin position="33"/>
        <end position="44"/>
    </location>
</feature>
<feature type="region of interest" description="Disordered" evidence="6">
    <location>
        <begin position="1"/>
        <end position="58"/>
    </location>
</feature>
<dbReference type="EMBL" id="VBOW01000070">
    <property type="protein sequence ID" value="TMQ57039.1"/>
    <property type="molecule type" value="Genomic_DNA"/>
</dbReference>
<evidence type="ECO:0000256" key="5">
    <source>
        <dbReference type="RuleBase" id="RU003888"/>
    </source>
</evidence>
<dbReference type="HAMAP" id="MF_01341">
    <property type="entry name" value="Ribosomal_uL15"/>
    <property type="match status" value="1"/>
</dbReference>
<comment type="function">
    <text evidence="4">Binds to the 23S rRNA.</text>
</comment>
<feature type="compositionally biased region" description="Gly residues" evidence="6">
    <location>
        <begin position="23"/>
        <end position="32"/>
    </location>
</feature>
<name>A0A538T070_UNCEI</name>
<evidence type="ECO:0000256" key="6">
    <source>
        <dbReference type="SAM" id="MobiDB-lite"/>
    </source>
</evidence>
<dbReference type="InterPro" id="IPR030878">
    <property type="entry name" value="Ribosomal_uL15"/>
</dbReference>
<dbReference type="PANTHER" id="PTHR12934">
    <property type="entry name" value="50S RIBOSOMAL PROTEIN L15"/>
    <property type="match status" value="1"/>
</dbReference>
<dbReference type="InterPro" id="IPR036227">
    <property type="entry name" value="Ribosomal_uL15/eL18_sf"/>
</dbReference>
<accession>A0A538T070</accession>
<dbReference type="AlphaFoldDB" id="A0A538T070"/>
<comment type="subunit">
    <text evidence="4">Part of the 50S ribosomal subunit.</text>
</comment>
<keyword evidence="3 4" id="KW-0687">Ribonucleoprotein</keyword>
<evidence type="ECO:0000313" key="8">
    <source>
        <dbReference type="EMBL" id="TMQ57039.1"/>
    </source>
</evidence>
<reference evidence="8 9" key="1">
    <citation type="journal article" date="2019" name="Nat. Microbiol.">
        <title>Mediterranean grassland soil C-N compound turnover is dependent on rainfall and depth, and is mediated by genomically divergent microorganisms.</title>
        <authorList>
            <person name="Diamond S."/>
            <person name="Andeer P.F."/>
            <person name="Li Z."/>
            <person name="Crits-Christoph A."/>
            <person name="Burstein D."/>
            <person name="Anantharaman K."/>
            <person name="Lane K.R."/>
            <person name="Thomas B.C."/>
            <person name="Pan C."/>
            <person name="Northen T.R."/>
            <person name="Banfield J.F."/>
        </authorList>
    </citation>
    <scope>NUCLEOTIDE SEQUENCE [LARGE SCALE GENOMIC DNA]</scope>
    <source>
        <strain evidence="8">WS_6</strain>
    </source>
</reference>
<dbReference type="Gene3D" id="3.100.10.10">
    <property type="match status" value="1"/>
</dbReference>
<evidence type="ECO:0000256" key="1">
    <source>
        <dbReference type="ARBA" id="ARBA00007320"/>
    </source>
</evidence>
<keyword evidence="4" id="KW-0699">rRNA-binding</keyword>
<dbReference type="GO" id="GO:0019843">
    <property type="term" value="F:rRNA binding"/>
    <property type="evidence" value="ECO:0007669"/>
    <property type="project" value="UniProtKB-UniRule"/>
</dbReference>
<feature type="region of interest" description="Disordered" evidence="6">
    <location>
        <begin position="144"/>
        <end position="165"/>
    </location>
</feature>
<proteinExistence type="inferred from homology"/>